<protein>
    <submittedName>
        <fullName evidence="2">Uncharacterized protein</fullName>
    </submittedName>
</protein>
<name>A0A4Y3QT36_STRCI</name>
<evidence type="ECO:0000313" key="2">
    <source>
        <dbReference type="EMBL" id="GEB48381.1"/>
    </source>
</evidence>
<comment type="caution">
    <text evidence="2">The sequence shown here is derived from an EMBL/GenBank/DDBJ whole genome shotgun (WGS) entry which is preliminary data.</text>
</comment>
<dbReference type="Pfam" id="PF20062">
    <property type="entry name" value="DUF6461"/>
    <property type="match status" value="1"/>
</dbReference>
<reference evidence="2 3" key="1">
    <citation type="submission" date="2019-06" db="EMBL/GenBank/DDBJ databases">
        <title>Whole genome shotgun sequence of Streptomyces cacaoi subsp. cacaoi NBRC 12748.</title>
        <authorList>
            <person name="Hosoyama A."/>
            <person name="Uohara A."/>
            <person name="Ohji S."/>
            <person name="Ichikawa N."/>
        </authorList>
    </citation>
    <scope>NUCLEOTIDE SEQUENCE [LARGE SCALE GENOMIC DNA]</scope>
    <source>
        <strain evidence="2 3">NBRC 12748</strain>
    </source>
</reference>
<evidence type="ECO:0000256" key="1">
    <source>
        <dbReference type="SAM" id="MobiDB-lite"/>
    </source>
</evidence>
<gene>
    <name evidence="2" type="ORF">SCA03_09320</name>
</gene>
<keyword evidence="3" id="KW-1185">Reference proteome</keyword>
<dbReference type="Proteomes" id="UP000319210">
    <property type="component" value="Unassembled WGS sequence"/>
</dbReference>
<accession>A0A4Y3QT36</accession>
<organism evidence="2 3">
    <name type="scientific">Streptomyces cacaoi</name>
    <dbReference type="NCBI Taxonomy" id="1898"/>
    <lineage>
        <taxon>Bacteria</taxon>
        <taxon>Bacillati</taxon>
        <taxon>Actinomycetota</taxon>
        <taxon>Actinomycetes</taxon>
        <taxon>Kitasatosporales</taxon>
        <taxon>Streptomycetaceae</taxon>
        <taxon>Streptomyces</taxon>
    </lineage>
</organism>
<feature type="region of interest" description="Disordered" evidence="1">
    <location>
        <begin position="182"/>
        <end position="210"/>
    </location>
</feature>
<proteinExistence type="predicted"/>
<dbReference type="EMBL" id="BJMM01000003">
    <property type="protein sequence ID" value="GEB48381.1"/>
    <property type="molecule type" value="Genomic_DNA"/>
</dbReference>
<sequence>MDLDEMFGEGWCLTLAPHPLTETLRLMGVTDPAPRTGSPGRTADALQQPRGGGGFVLGRDVPGGWTLALEGDSWIGSDDDVLRALTADGGTALSAYRDPDTRTATLAHDGAVLGRLELSGGYFGGPSGSVDTAHPVVASLTAVGFDASDDCEPTGEAGTEEPDGRLVLAVRVLTGVTLTAADLEGPWTGGPSRPALARNPRTVGESTARR</sequence>
<dbReference type="OrthoDB" id="4147015at2"/>
<dbReference type="AlphaFoldDB" id="A0A4Y3QT36"/>
<dbReference type="InterPro" id="IPR045592">
    <property type="entry name" value="DUF6461"/>
</dbReference>
<evidence type="ECO:0000313" key="3">
    <source>
        <dbReference type="Proteomes" id="UP000319210"/>
    </source>
</evidence>
<dbReference type="RefSeq" id="WP_141275209.1">
    <property type="nucleotide sequence ID" value="NZ_BJMM01000003.1"/>
</dbReference>